<keyword evidence="3" id="KW-1185">Reference proteome</keyword>
<dbReference type="Proteomes" id="UP000294498">
    <property type="component" value="Unassembled WGS sequence"/>
</dbReference>
<keyword evidence="1" id="KW-0472">Membrane</keyword>
<evidence type="ECO:0000313" key="2">
    <source>
        <dbReference type="EMBL" id="TDW99863.1"/>
    </source>
</evidence>
<proteinExistence type="predicted"/>
<dbReference type="AlphaFoldDB" id="A0A4R8DP73"/>
<sequence length="74" mass="8253">MILLVFVLVLTGIIIFGIPFFTGVLMSLLLWQARRKKVVDARPWIKALMFAVSLLGATVLSGLVVYVLFEYLPA</sequence>
<evidence type="ECO:0000313" key="3">
    <source>
        <dbReference type="Proteomes" id="UP000294498"/>
    </source>
</evidence>
<comment type="caution">
    <text evidence="2">The sequence shown here is derived from an EMBL/GenBank/DDBJ whole genome shotgun (WGS) entry which is preliminary data.</text>
</comment>
<reference evidence="2 3" key="1">
    <citation type="submission" date="2019-03" db="EMBL/GenBank/DDBJ databases">
        <title>Genomic Encyclopedia of Type Strains, Phase IV (KMG-IV): sequencing the most valuable type-strain genomes for metagenomic binning, comparative biology and taxonomic classification.</title>
        <authorList>
            <person name="Goeker M."/>
        </authorList>
    </citation>
    <scope>NUCLEOTIDE SEQUENCE [LARGE SCALE GENOMIC DNA]</scope>
    <source>
        <strain evidence="2 3">DSM 100059</strain>
    </source>
</reference>
<feature type="transmembrane region" description="Helical" evidence="1">
    <location>
        <begin position="43"/>
        <end position="69"/>
    </location>
</feature>
<dbReference type="RefSeq" id="WP_133990927.1">
    <property type="nucleotide sequence ID" value="NZ_SODV01000001.1"/>
</dbReference>
<protein>
    <submittedName>
        <fullName evidence="2">Uncharacterized protein</fullName>
    </submittedName>
</protein>
<evidence type="ECO:0000256" key="1">
    <source>
        <dbReference type="SAM" id="Phobius"/>
    </source>
</evidence>
<organism evidence="2 3">
    <name type="scientific">Dinghuibacter silviterrae</name>
    <dbReference type="NCBI Taxonomy" id="1539049"/>
    <lineage>
        <taxon>Bacteria</taxon>
        <taxon>Pseudomonadati</taxon>
        <taxon>Bacteroidota</taxon>
        <taxon>Chitinophagia</taxon>
        <taxon>Chitinophagales</taxon>
        <taxon>Chitinophagaceae</taxon>
        <taxon>Dinghuibacter</taxon>
    </lineage>
</organism>
<name>A0A4R8DP73_9BACT</name>
<gene>
    <name evidence="2" type="ORF">EDB95_0877</name>
</gene>
<keyword evidence="1" id="KW-0812">Transmembrane</keyword>
<feature type="transmembrane region" description="Helical" evidence="1">
    <location>
        <begin position="6"/>
        <end position="31"/>
    </location>
</feature>
<accession>A0A4R8DP73</accession>
<dbReference type="EMBL" id="SODV01000001">
    <property type="protein sequence ID" value="TDW99863.1"/>
    <property type="molecule type" value="Genomic_DNA"/>
</dbReference>
<keyword evidence="1" id="KW-1133">Transmembrane helix</keyword>